<dbReference type="Proteomes" id="UP000095767">
    <property type="component" value="Unassembled WGS sequence"/>
</dbReference>
<protein>
    <submittedName>
        <fullName evidence="1">Uncharacterized protein</fullName>
    </submittedName>
</protein>
<accession>A0A1E5VZK7</accession>
<proteinExistence type="predicted"/>
<dbReference type="AlphaFoldDB" id="A0A1E5VZK7"/>
<sequence>MPTAMGTARLCSGYVKIFPRPGDDGSWMVSAMVWPQLAAALESDEPHVFRPVTAEYLGLFDLQAQRSRL</sequence>
<dbReference type="OrthoDB" id="1862401at2759"/>
<organism evidence="1 2">
    <name type="scientific">Dichanthelium oligosanthes</name>
    <dbReference type="NCBI Taxonomy" id="888268"/>
    <lineage>
        <taxon>Eukaryota</taxon>
        <taxon>Viridiplantae</taxon>
        <taxon>Streptophyta</taxon>
        <taxon>Embryophyta</taxon>
        <taxon>Tracheophyta</taxon>
        <taxon>Spermatophyta</taxon>
        <taxon>Magnoliopsida</taxon>
        <taxon>Liliopsida</taxon>
        <taxon>Poales</taxon>
        <taxon>Poaceae</taxon>
        <taxon>PACMAD clade</taxon>
        <taxon>Panicoideae</taxon>
        <taxon>Panicodae</taxon>
        <taxon>Paniceae</taxon>
        <taxon>Dichantheliinae</taxon>
        <taxon>Dichanthelium</taxon>
    </lineage>
</organism>
<dbReference type="EMBL" id="LWDX02025342">
    <property type="protein sequence ID" value="OEL30566.1"/>
    <property type="molecule type" value="Genomic_DNA"/>
</dbReference>
<name>A0A1E5VZK7_9POAL</name>
<comment type="caution">
    <text evidence="1">The sequence shown here is derived from an EMBL/GenBank/DDBJ whole genome shotgun (WGS) entry which is preliminary data.</text>
</comment>
<reference evidence="1 2" key="1">
    <citation type="submission" date="2016-09" db="EMBL/GenBank/DDBJ databases">
        <title>The draft genome of Dichanthelium oligosanthes: A C3 panicoid grass species.</title>
        <authorList>
            <person name="Studer A.J."/>
            <person name="Schnable J.C."/>
            <person name="Brutnell T.P."/>
        </authorList>
    </citation>
    <scope>NUCLEOTIDE SEQUENCE [LARGE SCALE GENOMIC DNA]</scope>
    <source>
        <strain evidence="2">cv. Kellogg 1175</strain>
        <tissue evidence="1">Leaf</tissue>
    </source>
</reference>
<dbReference type="STRING" id="888268.A0A1E5VZK7"/>
<evidence type="ECO:0000313" key="2">
    <source>
        <dbReference type="Proteomes" id="UP000095767"/>
    </source>
</evidence>
<evidence type="ECO:0000313" key="1">
    <source>
        <dbReference type="EMBL" id="OEL30566.1"/>
    </source>
</evidence>
<keyword evidence="2" id="KW-1185">Reference proteome</keyword>
<gene>
    <name evidence="1" type="ORF">BAE44_0008415</name>
</gene>